<dbReference type="InterPro" id="IPR045428">
    <property type="entry name" value="EACC1"/>
</dbReference>
<accession>A0A853AM78</accession>
<dbReference type="Pfam" id="PF19953">
    <property type="entry name" value="EACC1"/>
    <property type="match status" value="1"/>
</dbReference>
<organism evidence="2 3">
    <name type="scientific">Saccharopolyspora hordei</name>
    <dbReference type="NCBI Taxonomy" id="1838"/>
    <lineage>
        <taxon>Bacteria</taxon>
        <taxon>Bacillati</taxon>
        <taxon>Actinomycetota</taxon>
        <taxon>Actinomycetes</taxon>
        <taxon>Pseudonocardiales</taxon>
        <taxon>Pseudonocardiaceae</taxon>
        <taxon>Saccharopolyspora</taxon>
    </lineage>
</organism>
<dbReference type="RefSeq" id="WP_179719758.1">
    <property type="nucleotide sequence ID" value="NZ_BAABFH010000001.1"/>
</dbReference>
<dbReference type="AlphaFoldDB" id="A0A853AM78"/>
<evidence type="ECO:0000313" key="2">
    <source>
        <dbReference type="EMBL" id="NYI83353.1"/>
    </source>
</evidence>
<evidence type="ECO:0000313" key="3">
    <source>
        <dbReference type="Proteomes" id="UP000587002"/>
    </source>
</evidence>
<protein>
    <submittedName>
        <fullName evidence="2">Uncharacterized protein</fullName>
    </submittedName>
</protein>
<sequence length="128" mass="13761">MAEARISVHESALPPVRLHQLHDQLFRDLRAVPGIEVRRAREEAPADSKSGVGAQLAELVISGVLSAGAVAAMARVLVALVNRSAKRSVTIKRANGDEMTLDATSADVQRRLAEWFAADEGPERAADR</sequence>
<feature type="transmembrane region" description="Helical" evidence="1">
    <location>
        <begin position="59"/>
        <end position="81"/>
    </location>
</feature>
<dbReference type="EMBL" id="JACCFJ010000001">
    <property type="protein sequence ID" value="NYI83353.1"/>
    <property type="molecule type" value="Genomic_DNA"/>
</dbReference>
<dbReference type="Proteomes" id="UP000587002">
    <property type="component" value="Unassembled WGS sequence"/>
</dbReference>
<proteinExistence type="predicted"/>
<comment type="caution">
    <text evidence="2">The sequence shown here is derived from an EMBL/GenBank/DDBJ whole genome shotgun (WGS) entry which is preliminary data.</text>
</comment>
<keyword evidence="1" id="KW-1133">Transmembrane helix</keyword>
<keyword evidence="3" id="KW-1185">Reference proteome</keyword>
<gene>
    <name evidence="2" type="ORF">HNR68_001983</name>
</gene>
<keyword evidence="1" id="KW-0812">Transmembrane</keyword>
<reference evidence="2 3" key="1">
    <citation type="submission" date="2020-07" db="EMBL/GenBank/DDBJ databases">
        <title>Sequencing the genomes of 1000 actinobacteria strains.</title>
        <authorList>
            <person name="Klenk H.-P."/>
        </authorList>
    </citation>
    <scope>NUCLEOTIDE SEQUENCE [LARGE SCALE GENOMIC DNA]</scope>
    <source>
        <strain evidence="2 3">DSM 44065</strain>
    </source>
</reference>
<keyword evidence="1" id="KW-0472">Membrane</keyword>
<name>A0A853AM78_9PSEU</name>
<evidence type="ECO:0000256" key="1">
    <source>
        <dbReference type="SAM" id="Phobius"/>
    </source>
</evidence>